<dbReference type="CDD" id="cd00214">
    <property type="entry name" value="Calpain_III"/>
    <property type="match status" value="1"/>
</dbReference>
<comment type="caution">
    <text evidence="9">Lacks conserved residue(s) required for the propagation of feature annotation.</text>
</comment>
<dbReference type="FunFam" id="2.60.120.380:FF:000001">
    <property type="entry name" value="Calpain-1 catalytic subunit"/>
    <property type="match status" value="1"/>
</dbReference>
<dbReference type="InterPro" id="IPR033883">
    <property type="entry name" value="C2_III"/>
</dbReference>
<reference evidence="11" key="2">
    <citation type="submission" date="2025-09" db="UniProtKB">
        <authorList>
            <consortium name="Ensembl"/>
        </authorList>
    </citation>
    <scope>IDENTIFICATION</scope>
</reference>
<evidence type="ECO:0000259" key="10">
    <source>
        <dbReference type="PROSITE" id="PS50203"/>
    </source>
</evidence>
<dbReference type="PRINTS" id="PR00704">
    <property type="entry name" value="CALPAIN"/>
</dbReference>
<keyword evidence="4" id="KW-0677">Repeat</keyword>
<sequence length="260" mass="29540">MGHAYAVLGVYSVTVNGSRVRLLRLRNPWGYQEYSGSWNDCSPEWNAVSCEEKERLRLQREDDGEFWMSWCDFVHCFSNVEICSLSPHGGGATGWALATHEGRWVPGCTAGGCRKFEGTFWTNPQFRLTLCEEDDDDSDDDGDGLEDHGDVTCTVVVALMQKNRRVFKRGARSTFLHIGFSIYSIPPEASQKKLHLIFLFFAAARRVHESRAFANAREVTARLVLPRGAYVLVPSTYRPGEPGDFFLRTFAKRDNRSWRV</sequence>
<dbReference type="FunFam" id="3.90.70.10:FF:000114">
    <property type="entry name" value="Calpain a"/>
    <property type="match status" value="1"/>
</dbReference>
<dbReference type="GO" id="GO:0043066">
    <property type="term" value="P:negative regulation of apoptotic process"/>
    <property type="evidence" value="ECO:0007669"/>
    <property type="project" value="TreeGrafter"/>
</dbReference>
<feature type="active site" evidence="8">
    <location>
        <position position="3"/>
    </location>
</feature>
<dbReference type="SUPFAM" id="SSF54001">
    <property type="entry name" value="Cysteine proteinases"/>
    <property type="match status" value="1"/>
</dbReference>
<dbReference type="InterPro" id="IPR001300">
    <property type="entry name" value="Peptidase_C2_calpain_cat"/>
</dbReference>
<dbReference type="Ensembl" id="ENSPMAT00000010015.1">
    <property type="protein sequence ID" value="ENSPMAP00000009971.1"/>
    <property type="gene ID" value="ENSPMAG00000009061.1"/>
</dbReference>
<dbReference type="InterPro" id="IPR022682">
    <property type="entry name" value="Calpain_domain_III"/>
</dbReference>
<keyword evidence="3" id="KW-0479">Metal-binding</keyword>
<evidence type="ECO:0000256" key="7">
    <source>
        <dbReference type="ARBA" id="ARBA00022837"/>
    </source>
</evidence>
<keyword evidence="6" id="KW-0788">Thiol protease</keyword>
<dbReference type="Pfam" id="PF01067">
    <property type="entry name" value="Calpain_III"/>
    <property type="match status" value="1"/>
</dbReference>
<evidence type="ECO:0000256" key="9">
    <source>
        <dbReference type="PROSITE-ProRule" id="PRU00239"/>
    </source>
</evidence>
<evidence type="ECO:0000256" key="4">
    <source>
        <dbReference type="ARBA" id="ARBA00022737"/>
    </source>
</evidence>
<evidence type="ECO:0000256" key="6">
    <source>
        <dbReference type="ARBA" id="ARBA00022807"/>
    </source>
</evidence>
<dbReference type="STRING" id="7757.ENSPMAP00000009971"/>
<dbReference type="InterPro" id="IPR022683">
    <property type="entry name" value="Calpain_III"/>
</dbReference>
<dbReference type="PANTHER" id="PTHR10183:SF393">
    <property type="entry name" value="CALPAIN-LIKE ISOFORM X1"/>
    <property type="match status" value="1"/>
</dbReference>
<evidence type="ECO:0000256" key="1">
    <source>
        <dbReference type="ARBA" id="ARBA00007623"/>
    </source>
</evidence>
<dbReference type="SMART" id="SM00720">
    <property type="entry name" value="calpain_III"/>
    <property type="match status" value="1"/>
</dbReference>
<dbReference type="GO" id="GO:0004198">
    <property type="term" value="F:calcium-dependent cysteine-type endopeptidase activity"/>
    <property type="evidence" value="ECO:0007669"/>
    <property type="project" value="InterPro"/>
</dbReference>
<dbReference type="PROSITE" id="PS50203">
    <property type="entry name" value="CALPAIN_CAT"/>
    <property type="match status" value="1"/>
</dbReference>
<evidence type="ECO:0000256" key="3">
    <source>
        <dbReference type="ARBA" id="ARBA00022723"/>
    </source>
</evidence>
<name>S4RXN0_PETMA</name>
<dbReference type="InterPro" id="IPR038765">
    <property type="entry name" value="Papain-like_cys_pep_sf"/>
</dbReference>
<reference evidence="11" key="1">
    <citation type="submission" date="2025-08" db="UniProtKB">
        <authorList>
            <consortium name="Ensembl"/>
        </authorList>
    </citation>
    <scope>IDENTIFICATION</scope>
</reference>
<dbReference type="Gene3D" id="3.90.70.10">
    <property type="entry name" value="Cysteine proteinases"/>
    <property type="match status" value="1"/>
</dbReference>
<evidence type="ECO:0000256" key="8">
    <source>
        <dbReference type="PIRSR" id="PIRSR622684-1"/>
    </source>
</evidence>
<dbReference type="Pfam" id="PF00648">
    <property type="entry name" value="Peptidase_C2"/>
    <property type="match status" value="1"/>
</dbReference>
<dbReference type="SUPFAM" id="SSF49758">
    <property type="entry name" value="Calpain large subunit, middle domain (domain III)"/>
    <property type="match status" value="1"/>
</dbReference>
<dbReference type="InterPro" id="IPR022684">
    <property type="entry name" value="Calpain_cysteine_protease"/>
</dbReference>
<keyword evidence="7" id="KW-0106">Calcium</keyword>
<proteinExistence type="inferred from homology"/>
<dbReference type="PANTHER" id="PTHR10183">
    <property type="entry name" value="CALPAIN"/>
    <property type="match status" value="1"/>
</dbReference>
<evidence type="ECO:0000256" key="2">
    <source>
        <dbReference type="ARBA" id="ARBA00022670"/>
    </source>
</evidence>
<accession>S4RXN0</accession>
<dbReference type="GeneTree" id="ENSGT00940000156092"/>
<dbReference type="Gene3D" id="2.60.120.380">
    <property type="match status" value="1"/>
</dbReference>
<dbReference type="OMA" id="HIYYLED"/>
<dbReference type="HOGENOM" id="CLU_010982_3_0_1"/>
<evidence type="ECO:0000313" key="11">
    <source>
        <dbReference type="Ensembl" id="ENSPMAP00000009971.1"/>
    </source>
</evidence>
<protein>
    <recommendedName>
        <fullName evidence="10">Calpain catalytic domain-containing protein</fullName>
    </recommendedName>
</protein>
<comment type="similarity">
    <text evidence="1">Belongs to the peptidase C2 family.</text>
</comment>
<dbReference type="GO" id="GO:0006508">
    <property type="term" value="P:proteolysis"/>
    <property type="evidence" value="ECO:0007669"/>
    <property type="project" value="UniProtKB-KW"/>
</dbReference>
<feature type="domain" description="Calpain catalytic" evidence="10">
    <location>
        <begin position="1"/>
        <end position="86"/>
    </location>
</feature>
<dbReference type="GO" id="GO:0046872">
    <property type="term" value="F:metal ion binding"/>
    <property type="evidence" value="ECO:0007669"/>
    <property type="project" value="UniProtKB-KW"/>
</dbReference>
<keyword evidence="2" id="KW-0645">Protease</keyword>
<feature type="active site" evidence="8">
    <location>
        <position position="27"/>
    </location>
</feature>
<evidence type="ECO:0000256" key="5">
    <source>
        <dbReference type="ARBA" id="ARBA00022801"/>
    </source>
</evidence>
<dbReference type="GO" id="GO:0005737">
    <property type="term" value="C:cytoplasm"/>
    <property type="evidence" value="ECO:0007669"/>
    <property type="project" value="TreeGrafter"/>
</dbReference>
<dbReference type="InterPro" id="IPR036213">
    <property type="entry name" value="Calpain_III_sf"/>
</dbReference>
<keyword evidence="5" id="KW-0378">Hydrolase</keyword>
<dbReference type="AlphaFoldDB" id="S4RXN0"/>
<organism evidence="11">
    <name type="scientific">Petromyzon marinus</name>
    <name type="common">Sea lamprey</name>
    <dbReference type="NCBI Taxonomy" id="7757"/>
    <lineage>
        <taxon>Eukaryota</taxon>
        <taxon>Metazoa</taxon>
        <taxon>Chordata</taxon>
        <taxon>Craniata</taxon>
        <taxon>Vertebrata</taxon>
        <taxon>Cyclostomata</taxon>
        <taxon>Hyperoartia</taxon>
        <taxon>Petromyzontiformes</taxon>
        <taxon>Petromyzontidae</taxon>
        <taxon>Petromyzon</taxon>
    </lineage>
</organism>